<dbReference type="InterPro" id="IPR015422">
    <property type="entry name" value="PyrdxlP-dep_Trfase_small"/>
</dbReference>
<reference evidence="3" key="1">
    <citation type="submission" date="2020-02" db="EMBL/GenBank/DDBJ databases">
        <authorList>
            <person name="Meier V. D."/>
        </authorList>
    </citation>
    <scope>NUCLEOTIDE SEQUENCE</scope>
    <source>
        <strain evidence="3">AVDCRST_MAG39</strain>
    </source>
</reference>
<gene>
    <name evidence="3" type="ORF">AVDCRST_MAG39-1376</name>
</gene>
<evidence type="ECO:0000313" key="3">
    <source>
        <dbReference type="EMBL" id="CAA9500483.1"/>
    </source>
</evidence>
<dbReference type="Gene3D" id="3.40.640.10">
    <property type="entry name" value="Type I PLP-dependent aspartate aminotransferase-like (Major domain)"/>
    <property type="match status" value="1"/>
</dbReference>
<dbReference type="PANTHER" id="PTHR43586">
    <property type="entry name" value="CYSTEINE DESULFURASE"/>
    <property type="match status" value="1"/>
</dbReference>
<dbReference type="InterPro" id="IPR011340">
    <property type="entry name" value="Cys_dSase-rel"/>
</dbReference>
<dbReference type="GO" id="GO:0031071">
    <property type="term" value="F:cysteine desulfurase activity"/>
    <property type="evidence" value="ECO:0007669"/>
    <property type="project" value="UniProtKB-EC"/>
</dbReference>
<proteinExistence type="predicted"/>
<dbReference type="PANTHER" id="PTHR43586:SF21">
    <property type="entry name" value="PYRIDOXAL PHOSPHATE (PLP)-DEPENDENT ASPARTATE AMINOTRANSFERASE SUPERFAMILY"/>
    <property type="match status" value="1"/>
</dbReference>
<feature type="domain" description="Aminotransferase class V" evidence="2">
    <location>
        <begin position="25"/>
        <end position="400"/>
    </location>
</feature>
<dbReference type="NCBIfam" id="TIGR01976">
    <property type="entry name" value="am_tr_V_VC1184"/>
    <property type="match status" value="1"/>
</dbReference>
<dbReference type="Pfam" id="PF00266">
    <property type="entry name" value="Aminotran_5"/>
    <property type="match status" value="1"/>
</dbReference>
<dbReference type="SUPFAM" id="SSF53383">
    <property type="entry name" value="PLP-dependent transferases"/>
    <property type="match status" value="1"/>
</dbReference>
<dbReference type="InterPro" id="IPR000192">
    <property type="entry name" value="Aminotrans_V_dom"/>
</dbReference>
<protein>
    <submittedName>
        <fullName evidence="3">Cysteine desulfurase</fullName>
        <ecNumber evidence="3">2.8.1.7</ecNumber>
    </submittedName>
</protein>
<evidence type="ECO:0000256" key="1">
    <source>
        <dbReference type="ARBA" id="ARBA00022898"/>
    </source>
</evidence>
<name>A0A6J4SPM0_9SPHN</name>
<accession>A0A6J4SPM0</accession>
<keyword evidence="1" id="KW-0663">Pyridoxal phosphate</keyword>
<sequence length="407" mass="43557">MSLNVETIRADFPALHVRDGDRPRIYLDAPGGTQVCGRAIRRMVAHMEGGTANSGGAFATSVATDALSRAAHEAMADLLGGEAGEIAFGPNMTSLTLSTSRALGRRWSAGDEIVVTRLDHDANVAPWLLLARDLGLTVRWLDFDPDDGRLSLDRLPGLLSERTRLVAVGGASNALGTINDVAAVVRIVRACSDALIFVDAVQSVPHFPVDVRALGCDLLACSPYKFFGPHQGVLWARTDLLEEVEAYKLRPSPTQPPAVRFETGTPSFEGMAGTLGAVEHLASLGGEEGERRKRLSAGMTAVAAHERELTRQYLSGLEALPRIRLYGPPDGTDRVPTFAFTVEGHAPKEVATFLADRSIFAWSGNFYAQEAVARLGLKASGGLVRVGFCHYTTADEVDALLTALNDL</sequence>
<organism evidence="3">
    <name type="scientific">uncultured Sphingomonadaceae bacterium</name>
    <dbReference type="NCBI Taxonomy" id="169976"/>
    <lineage>
        <taxon>Bacteria</taxon>
        <taxon>Pseudomonadati</taxon>
        <taxon>Pseudomonadota</taxon>
        <taxon>Alphaproteobacteria</taxon>
        <taxon>Sphingomonadales</taxon>
        <taxon>Sphingomonadaceae</taxon>
        <taxon>environmental samples</taxon>
    </lineage>
</organism>
<evidence type="ECO:0000259" key="2">
    <source>
        <dbReference type="Pfam" id="PF00266"/>
    </source>
</evidence>
<dbReference type="AlphaFoldDB" id="A0A6J4SPM0"/>
<dbReference type="Gene3D" id="3.90.1150.10">
    <property type="entry name" value="Aspartate Aminotransferase, domain 1"/>
    <property type="match status" value="1"/>
</dbReference>
<dbReference type="InterPro" id="IPR015421">
    <property type="entry name" value="PyrdxlP-dep_Trfase_major"/>
</dbReference>
<dbReference type="InterPro" id="IPR015424">
    <property type="entry name" value="PyrdxlP-dep_Trfase"/>
</dbReference>
<keyword evidence="3" id="KW-0808">Transferase</keyword>
<dbReference type="EMBL" id="CADCVW010000054">
    <property type="protein sequence ID" value="CAA9500483.1"/>
    <property type="molecule type" value="Genomic_DNA"/>
</dbReference>
<dbReference type="EC" id="2.8.1.7" evidence="3"/>